<keyword evidence="3" id="KW-1185">Reference proteome</keyword>
<name>A0A4Y2Q9J6_ARAVE</name>
<sequence>MLLTQERLQSEDEQHAPRTTPRLRDILITPIDYNLSTARSVSHKQEKNEGTKDSNCSIEQRADSLLATTKKRNGQNGEQRL</sequence>
<feature type="region of interest" description="Disordered" evidence="1">
    <location>
        <begin position="1"/>
        <end position="81"/>
    </location>
</feature>
<gene>
    <name evidence="2" type="ORF">AVEN_163222_1</name>
</gene>
<protein>
    <submittedName>
        <fullName evidence="2">Uncharacterized protein</fullName>
    </submittedName>
</protein>
<comment type="caution">
    <text evidence="2">The sequence shown here is derived from an EMBL/GenBank/DDBJ whole genome shotgun (WGS) entry which is preliminary data.</text>
</comment>
<dbReference type="EMBL" id="BGPR01013173">
    <property type="protein sequence ID" value="GBN59540.1"/>
    <property type="molecule type" value="Genomic_DNA"/>
</dbReference>
<organism evidence="2 3">
    <name type="scientific">Araneus ventricosus</name>
    <name type="common">Orbweaver spider</name>
    <name type="synonym">Epeira ventricosa</name>
    <dbReference type="NCBI Taxonomy" id="182803"/>
    <lineage>
        <taxon>Eukaryota</taxon>
        <taxon>Metazoa</taxon>
        <taxon>Ecdysozoa</taxon>
        <taxon>Arthropoda</taxon>
        <taxon>Chelicerata</taxon>
        <taxon>Arachnida</taxon>
        <taxon>Araneae</taxon>
        <taxon>Araneomorphae</taxon>
        <taxon>Entelegynae</taxon>
        <taxon>Araneoidea</taxon>
        <taxon>Araneidae</taxon>
        <taxon>Araneus</taxon>
    </lineage>
</organism>
<dbReference type="Proteomes" id="UP000499080">
    <property type="component" value="Unassembled WGS sequence"/>
</dbReference>
<dbReference type="AlphaFoldDB" id="A0A4Y2Q9J6"/>
<evidence type="ECO:0000313" key="3">
    <source>
        <dbReference type="Proteomes" id="UP000499080"/>
    </source>
</evidence>
<feature type="compositionally biased region" description="Basic and acidic residues" evidence="1">
    <location>
        <begin position="43"/>
        <end position="52"/>
    </location>
</feature>
<evidence type="ECO:0000313" key="2">
    <source>
        <dbReference type="EMBL" id="GBN59540.1"/>
    </source>
</evidence>
<evidence type="ECO:0000256" key="1">
    <source>
        <dbReference type="SAM" id="MobiDB-lite"/>
    </source>
</evidence>
<proteinExistence type="predicted"/>
<reference evidence="2 3" key="1">
    <citation type="journal article" date="2019" name="Sci. Rep.">
        <title>Orb-weaving spider Araneus ventricosus genome elucidates the spidroin gene catalogue.</title>
        <authorList>
            <person name="Kono N."/>
            <person name="Nakamura H."/>
            <person name="Ohtoshi R."/>
            <person name="Moran D.A.P."/>
            <person name="Shinohara A."/>
            <person name="Yoshida Y."/>
            <person name="Fujiwara M."/>
            <person name="Mori M."/>
            <person name="Tomita M."/>
            <person name="Arakawa K."/>
        </authorList>
    </citation>
    <scope>NUCLEOTIDE SEQUENCE [LARGE SCALE GENOMIC DNA]</scope>
</reference>
<accession>A0A4Y2Q9J6</accession>